<gene>
    <name evidence="2" type="ORF">PFFCH_02900</name>
</gene>
<accession>A0A024VN33</accession>
<dbReference type="SUPFAM" id="SSF53474">
    <property type="entry name" value="alpha/beta-Hydrolases"/>
    <property type="match status" value="1"/>
</dbReference>
<dbReference type="AlphaFoldDB" id="A0A024VN33"/>
<name>A0A024VN33_PLAFA</name>
<evidence type="ECO:0000313" key="2">
    <source>
        <dbReference type="EMBL" id="ETW29630.1"/>
    </source>
</evidence>
<feature type="signal peptide" evidence="1">
    <location>
        <begin position="1"/>
        <end position="20"/>
    </location>
</feature>
<dbReference type="InterPro" id="IPR029058">
    <property type="entry name" value="AB_hydrolase_fold"/>
</dbReference>
<dbReference type="Gene3D" id="3.40.50.1820">
    <property type="entry name" value="alpha/beta hydrolase"/>
    <property type="match status" value="1"/>
</dbReference>
<dbReference type="Proteomes" id="UP000030656">
    <property type="component" value="Unassembled WGS sequence"/>
</dbReference>
<feature type="chain" id="PRO_5001539540" description="Serine aminopeptidase S33 domain-containing protein" evidence="1">
    <location>
        <begin position="21"/>
        <end position="478"/>
    </location>
</feature>
<evidence type="ECO:0000256" key="1">
    <source>
        <dbReference type="SAM" id="SignalP"/>
    </source>
</evidence>
<dbReference type="EMBL" id="KI927957">
    <property type="protein sequence ID" value="ETW29630.1"/>
    <property type="molecule type" value="Genomic_DNA"/>
</dbReference>
<dbReference type="OrthoDB" id="364221at2759"/>
<evidence type="ECO:0008006" key="4">
    <source>
        <dbReference type="Google" id="ProtNLM"/>
    </source>
</evidence>
<evidence type="ECO:0000313" key="3">
    <source>
        <dbReference type="Proteomes" id="UP000030656"/>
    </source>
</evidence>
<reference evidence="2 3" key="1">
    <citation type="submission" date="2013-02" db="EMBL/GenBank/DDBJ databases">
        <title>The Genome Annotation of Plasmodium falciparum FCH/4.</title>
        <authorList>
            <consortium name="The Broad Institute Genome Sequencing Platform"/>
            <consortium name="The Broad Institute Genome Sequencing Center for Infectious Disease"/>
            <person name="Neafsey D."/>
            <person name="Hoffman S."/>
            <person name="Volkman S."/>
            <person name="Rosenthal P."/>
            <person name="Walker B."/>
            <person name="Young S.K."/>
            <person name="Zeng Q."/>
            <person name="Gargeya S."/>
            <person name="Fitzgerald M."/>
            <person name="Haas B."/>
            <person name="Abouelleil A."/>
            <person name="Allen A.W."/>
            <person name="Alvarado L."/>
            <person name="Arachchi H.M."/>
            <person name="Berlin A.M."/>
            <person name="Chapman S.B."/>
            <person name="Gainer-Dewar J."/>
            <person name="Goldberg J."/>
            <person name="Griggs A."/>
            <person name="Gujja S."/>
            <person name="Hansen M."/>
            <person name="Howarth C."/>
            <person name="Imamovic A."/>
            <person name="Ireland A."/>
            <person name="Larimer J."/>
            <person name="McCowan C."/>
            <person name="Murphy C."/>
            <person name="Pearson M."/>
            <person name="Poon T.W."/>
            <person name="Priest M."/>
            <person name="Roberts A."/>
            <person name="Saif S."/>
            <person name="Shea T."/>
            <person name="Sisk P."/>
            <person name="Sykes S."/>
            <person name="Wortman J."/>
            <person name="Nusbaum C."/>
            <person name="Birren B."/>
        </authorList>
    </citation>
    <scope>NUCLEOTIDE SEQUENCE [LARGE SCALE GENOMIC DNA]</scope>
    <source>
        <strain evidence="2 3">FCH/4</strain>
    </source>
</reference>
<protein>
    <recommendedName>
        <fullName evidence="4">Serine aminopeptidase S33 domain-containing protein</fullName>
    </recommendedName>
</protein>
<reference evidence="2 3" key="2">
    <citation type="submission" date="2013-02" db="EMBL/GenBank/DDBJ databases">
        <title>The Genome Sequence of Plasmodium falciparum FCH/4.</title>
        <authorList>
            <consortium name="The Broad Institute Genome Sequencing Platform"/>
            <consortium name="The Broad Institute Genome Sequencing Center for Infectious Disease"/>
            <person name="Neafsey D."/>
            <person name="Cheeseman I."/>
            <person name="Volkman S."/>
            <person name="Adams J."/>
            <person name="Walker B."/>
            <person name="Young S.K."/>
            <person name="Zeng Q."/>
            <person name="Gargeya S."/>
            <person name="Fitzgerald M."/>
            <person name="Haas B."/>
            <person name="Abouelleil A."/>
            <person name="Alvarado L."/>
            <person name="Arachchi H.M."/>
            <person name="Berlin A.M."/>
            <person name="Chapman S.B."/>
            <person name="Dewar J."/>
            <person name="Goldberg J."/>
            <person name="Griggs A."/>
            <person name="Gujja S."/>
            <person name="Hansen M."/>
            <person name="Howarth C."/>
            <person name="Imamovic A."/>
            <person name="Larimer J."/>
            <person name="McCowan C."/>
            <person name="Murphy C."/>
            <person name="Neiman D."/>
            <person name="Pearson M."/>
            <person name="Priest M."/>
            <person name="Roberts A."/>
            <person name="Saif S."/>
            <person name="Shea T."/>
            <person name="Sisk P."/>
            <person name="Sykes S."/>
            <person name="Wortman J."/>
            <person name="Nusbaum C."/>
            <person name="Birren B."/>
        </authorList>
    </citation>
    <scope>NUCLEOTIDE SEQUENCE [LARGE SCALE GENOMIC DNA]</scope>
    <source>
        <strain evidence="2 3">FCH/4</strain>
    </source>
</reference>
<keyword evidence="1" id="KW-0732">Signal</keyword>
<organism evidence="2 3">
    <name type="scientific">Plasmodium falciparum FCH/4</name>
    <dbReference type="NCBI Taxonomy" id="1036724"/>
    <lineage>
        <taxon>Eukaryota</taxon>
        <taxon>Sar</taxon>
        <taxon>Alveolata</taxon>
        <taxon>Apicomplexa</taxon>
        <taxon>Aconoidasida</taxon>
        <taxon>Haemosporida</taxon>
        <taxon>Plasmodiidae</taxon>
        <taxon>Plasmodium</taxon>
        <taxon>Plasmodium (Laverania)</taxon>
    </lineage>
</organism>
<sequence length="478" mass="56818">MKLSLVIFCIVIIFFKENISVKIKTNDTAIFDINKVLQKKLAVLYRKGNKLNNYFFSYIEKNGKNNKCYRYIQEALYDPNTQIMKNEVMKSFNYSKDILKKTFHDIINKLFLYIKNVFLKKYFVFFLLYLINFNCDTLASQMNDPYILNNYNLELNASPSMYNLKYEEIGIPISNSTVKGWLIKPTKKSNKLFLLLHGYNSNRQACLFFLNILKNLNIHNDTTIFIPDMKNFNERGVDDIYNILSYFKDNMGLNEVNIYTQSSTNLLVLLLSKHYKNKIANKSKEKFIKTIIPYSTDKNKNKNTENIIYIDKYIFDSPIFNLRKTINMHFNLSDIDKKLNEERMKNKQEINLHDKKSIMNYFLSFCMWLLNNQLKGHLYDYDFNKIITENDINTSNIYILHPLNDNISLLNILSQEVKENRRFPLKNIYIFKNGKHANIYGSAKREYSLIVKRILKGFNILDFLYYIPLRSRFSSLPF</sequence>
<proteinExistence type="predicted"/>